<feature type="domain" description="Methyltransferase FkbM" evidence="1">
    <location>
        <begin position="48"/>
        <end position="175"/>
    </location>
</feature>
<accession>A0A382DDR5</accession>
<dbReference type="InterPro" id="IPR052514">
    <property type="entry name" value="SAM-dependent_MTase"/>
</dbReference>
<sequence length="177" mass="19651">MTKGSRIGFERYLGLIHSLAIYRLNPIRRIQSYRHYRAFINPGDLCFDIGAHVGDRVATFLSLGAKVVAVEPLPDLVRFLNRLYHHNNRVTLVEAAIGAAVGARSMLVSDLTPSMSTIAHGWARDIATQRRFSKVSWNTKINVETLTLDGLIRDYGPPKFCKIDVEGSEAEALAGLT</sequence>
<organism evidence="2">
    <name type="scientific">marine metagenome</name>
    <dbReference type="NCBI Taxonomy" id="408172"/>
    <lineage>
        <taxon>unclassified sequences</taxon>
        <taxon>metagenomes</taxon>
        <taxon>ecological metagenomes</taxon>
    </lineage>
</organism>
<dbReference type="InterPro" id="IPR029063">
    <property type="entry name" value="SAM-dependent_MTases_sf"/>
</dbReference>
<name>A0A382DDR5_9ZZZZ</name>
<dbReference type="Gene3D" id="3.40.50.150">
    <property type="entry name" value="Vaccinia Virus protein VP39"/>
    <property type="match status" value="1"/>
</dbReference>
<proteinExistence type="predicted"/>
<gene>
    <name evidence="2" type="ORF">METZ01_LOCUS189464</name>
</gene>
<dbReference type="Pfam" id="PF05050">
    <property type="entry name" value="Methyltransf_21"/>
    <property type="match status" value="1"/>
</dbReference>
<evidence type="ECO:0000313" key="2">
    <source>
        <dbReference type="EMBL" id="SVB36610.1"/>
    </source>
</evidence>
<protein>
    <recommendedName>
        <fullName evidence="1">Methyltransferase FkbM domain-containing protein</fullName>
    </recommendedName>
</protein>
<dbReference type="SUPFAM" id="SSF53335">
    <property type="entry name" value="S-adenosyl-L-methionine-dependent methyltransferases"/>
    <property type="match status" value="1"/>
</dbReference>
<reference evidence="2" key="1">
    <citation type="submission" date="2018-05" db="EMBL/GenBank/DDBJ databases">
        <authorList>
            <person name="Lanie J.A."/>
            <person name="Ng W.-L."/>
            <person name="Kazmierczak K.M."/>
            <person name="Andrzejewski T.M."/>
            <person name="Davidsen T.M."/>
            <person name="Wayne K.J."/>
            <person name="Tettelin H."/>
            <person name="Glass J.I."/>
            <person name="Rusch D."/>
            <person name="Podicherti R."/>
            <person name="Tsui H.-C.T."/>
            <person name="Winkler M.E."/>
        </authorList>
    </citation>
    <scope>NUCLEOTIDE SEQUENCE</scope>
</reference>
<evidence type="ECO:0000259" key="1">
    <source>
        <dbReference type="Pfam" id="PF05050"/>
    </source>
</evidence>
<dbReference type="EMBL" id="UINC01038908">
    <property type="protein sequence ID" value="SVB36610.1"/>
    <property type="molecule type" value="Genomic_DNA"/>
</dbReference>
<dbReference type="AlphaFoldDB" id="A0A382DDR5"/>
<dbReference type="PANTHER" id="PTHR34203">
    <property type="entry name" value="METHYLTRANSFERASE, FKBM FAMILY PROTEIN"/>
    <property type="match status" value="1"/>
</dbReference>
<dbReference type="NCBIfam" id="TIGR01444">
    <property type="entry name" value="fkbM_fam"/>
    <property type="match status" value="1"/>
</dbReference>
<feature type="non-terminal residue" evidence="2">
    <location>
        <position position="177"/>
    </location>
</feature>
<dbReference type="PANTHER" id="PTHR34203:SF15">
    <property type="entry name" value="SLL1173 PROTEIN"/>
    <property type="match status" value="1"/>
</dbReference>
<dbReference type="InterPro" id="IPR006342">
    <property type="entry name" value="FkbM_mtfrase"/>
</dbReference>